<evidence type="ECO:0000313" key="3">
    <source>
        <dbReference type="Proteomes" id="UP000017081"/>
    </source>
</evidence>
<comment type="caution">
    <text evidence="2">The sequence shown here is derived from an EMBL/GenBank/DDBJ whole genome shotgun (WGS) entry which is preliminary data.</text>
</comment>
<accession>U7VBE4</accession>
<dbReference type="STRING" id="1319815.HMPREF0202_01003"/>
<evidence type="ECO:0000259" key="1">
    <source>
        <dbReference type="PROSITE" id="PS50883"/>
    </source>
</evidence>
<dbReference type="CDD" id="cd01948">
    <property type="entry name" value="EAL"/>
    <property type="match status" value="1"/>
</dbReference>
<name>U7VBE4_9FUSO</name>
<dbReference type="SUPFAM" id="SSF141868">
    <property type="entry name" value="EAL domain-like"/>
    <property type="match status" value="1"/>
</dbReference>
<dbReference type="InterPro" id="IPR001633">
    <property type="entry name" value="EAL_dom"/>
</dbReference>
<feature type="domain" description="EAL" evidence="1">
    <location>
        <begin position="1"/>
        <end position="235"/>
    </location>
</feature>
<dbReference type="AlphaFoldDB" id="U7VBE4"/>
<sequence length="235" mass="27305">MNKQLENLLKLNLEDILKVAFQPIYSLDGEIKSYEVLSRFYNKDNDVISTIKVIKFLEKQDTIHELDFLILKKIEKYLKDGKKIAINISPITILMDEFLEKVNLLKCNLSNLEIELTERGDFNYKKLITRINQLNKLGIKVVMDDFPMKNSSLETLLKTQINKVKIDRSLLKDINCPLGKEVYKGIVSLLKTMKHEITIEGIETKEQFDFIKEIGVNFVQGYYMGKPILENELAL</sequence>
<dbReference type="Pfam" id="PF00563">
    <property type="entry name" value="EAL"/>
    <property type="match status" value="1"/>
</dbReference>
<dbReference type="PANTHER" id="PTHR33121">
    <property type="entry name" value="CYCLIC DI-GMP PHOSPHODIESTERASE PDEF"/>
    <property type="match status" value="1"/>
</dbReference>
<proteinExistence type="predicted"/>
<dbReference type="GO" id="GO:0071111">
    <property type="term" value="F:cyclic-guanylate-specific phosphodiesterase activity"/>
    <property type="evidence" value="ECO:0007669"/>
    <property type="project" value="InterPro"/>
</dbReference>
<dbReference type="eggNOG" id="COG5001">
    <property type="taxonomic scope" value="Bacteria"/>
</dbReference>
<evidence type="ECO:0000313" key="2">
    <source>
        <dbReference type="EMBL" id="ERT69037.1"/>
    </source>
</evidence>
<gene>
    <name evidence="2" type="ORF">HMPREF0202_01003</name>
</gene>
<dbReference type="PROSITE" id="PS50883">
    <property type="entry name" value="EAL"/>
    <property type="match status" value="1"/>
</dbReference>
<dbReference type="InterPro" id="IPR035919">
    <property type="entry name" value="EAL_sf"/>
</dbReference>
<protein>
    <recommendedName>
        <fullName evidence="1">EAL domain-containing protein</fullName>
    </recommendedName>
</protein>
<dbReference type="Proteomes" id="UP000017081">
    <property type="component" value="Unassembled WGS sequence"/>
</dbReference>
<dbReference type="SMART" id="SM00052">
    <property type="entry name" value="EAL"/>
    <property type="match status" value="1"/>
</dbReference>
<dbReference type="EMBL" id="AXZF01000038">
    <property type="protein sequence ID" value="ERT69037.1"/>
    <property type="molecule type" value="Genomic_DNA"/>
</dbReference>
<dbReference type="RefSeq" id="WP_023050544.1">
    <property type="nucleotide sequence ID" value="NZ_CP173062.2"/>
</dbReference>
<dbReference type="PANTHER" id="PTHR33121:SF70">
    <property type="entry name" value="SIGNALING PROTEIN YKOW"/>
    <property type="match status" value="1"/>
</dbReference>
<dbReference type="HOGENOM" id="CLU_000445_70_50_0"/>
<organism evidence="2 3">
    <name type="scientific">Cetobacterium somerae ATCC BAA-474</name>
    <dbReference type="NCBI Taxonomy" id="1319815"/>
    <lineage>
        <taxon>Bacteria</taxon>
        <taxon>Fusobacteriati</taxon>
        <taxon>Fusobacteriota</taxon>
        <taxon>Fusobacteriia</taxon>
        <taxon>Fusobacteriales</taxon>
        <taxon>Fusobacteriaceae</taxon>
        <taxon>Cetobacterium</taxon>
    </lineage>
</organism>
<keyword evidence="3" id="KW-1185">Reference proteome</keyword>
<dbReference type="Gene3D" id="3.20.20.450">
    <property type="entry name" value="EAL domain"/>
    <property type="match status" value="1"/>
</dbReference>
<dbReference type="InterPro" id="IPR050706">
    <property type="entry name" value="Cyclic-di-GMP_PDE-like"/>
</dbReference>
<reference evidence="2 3" key="1">
    <citation type="submission" date="2013-08" db="EMBL/GenBank/DDBJ databases">
        <authorList>
            <person name="Weinstock G."/>
            <person name="Sodergren E."/>
            <person name="Wylie T."/>
            <person name="Fulton L."/>
            <person name="Fulton R."/>
            <person name="Fronick C."/>
            <person name="O'Laughlin M."/>
            <person name="Godfrey J."/>
            <person name="Miner T."/>
            <person name="Herter B."/>
            <person name="Appelbaum E."/>
            <person name="Cordes M."/>
            <person name="Lek S."/>
            <person name="Wollam A."/>
            <person name="Pepin K.H."/>
            <person name="Palsikar V.B."/>
            <person name="Mitreva M."/>
            <person name="Wilson R.K."/>
        </authorList>
    </citation>
    <scope>NUCLEOTIDE SEQUENCE [LARGE SCALE GENOMIC DNA]</scope>
    <source>
        <strain evidence="2 3">ATCC BAA-474</strain>
    </source>
</reference>